<dbReference type="FunFam" id="1.20.1070.10:FF:000001">
    <property type="entry name" value="Olfactory receptor"/>
    <property type="match status" value="1"/>
</dbReference>
<evidence type="ECO:0000256" key="2">
    <source>
        <dbReference type="ARBA" id="ARBA00022475"/>
    </source>
</evidence>
<keyword evidence="5" id="KW-0552">Olfaction</keyword>
<feature type="transmembrane region" description="Helical" evidence="13">
    <location>
        <begin position="24"/>
        <end position="47"/>
    </location>
</feature>
<evidence type="ECO:0000256" key="8">
    <source>
        <dbReference type="ARBA" id="ARBA00023136"/>
    </source>
</evidence>
<keyword evidence="2" id="KW-1003">Cell membrane</keyword>
<keyword evidence="8 13" id="KW-0472">Membrane</keyword>
<dbReference type="InterPro" id="IPR017452">
    <property type="entry name" value="GPCR_Rhodpsn_7TM"/>
</dbReference>
<keyword evidence="4 13" id="KW-0812">Transmembrane</keyword>
<name>A0A8J6FI80_ELECQ</name>
<gene>
    <name evidence="15" type="ORF">GDO78_007197</name>
</gene>
<evidence type="ECO:0000256" key="7">
    <source>
        <dbReference type="ARBA" id="ARBA00023040"/>
    </source>
</evidence>
<dbReference type="EMBL" id="WNTK01000003">
    <property type="protein sequence ID" value="KAG9487200.1"/>
    <property type="molecule type" value="Genomic_DNA"/>
</dbReference>
<keyword evidence="11" id="KW-0325">Glycoprotein</keyword>
<dbReference type="CDD" id="cd13954">
    <property type="entry name" value="7tmA_OR"/>
    <property type="match status" value="1"/>
</dbReference>
<evidence type="ECO:0000256" key="11">
    <source>
        <dbReference type="ARBA" id="ARBA00023180"/>
    </source>
</evidence>
<feature type="transmembrane region" description="Helical" evidence="13">
    <location>
        <begin position="100"/>
        <end position="119"/>
    </location>
</feature>
<comment type="subcellular location">
    <subcellularLocation>
        <location evidence="1">Cell membrane</location>
        <topology evidence="1">Multi-pass membrane protein</topology>
    </subcellularLocation>
</comment>
<dbReference type="AlphaFoldDB" id="A0A8J6FI80"/>
<proteinExistence type="predicted"/>
<dbReference type="GO" id="GO:0004930">
    <property type="term" value="F:G protein-coupled receptor activity"/>
    <property type="evidence" value="ECO:0007669"/>
    <property type="project" value="UniProtKB-KW"/>
</dbReference>
<keyword evidence="10" id="KW-0675">Receptor</keyword>
<dbReference type="Pfam" id="PF13853">
    <property type="entry name" value="7tm_4"/>
    <property type="match status" value="1"/>
</dbReference>
<dbReference type="PRINTS" id="PR00245">
    <property type="entry name" value="OLFACTORYR"/>
</dbReference>
<feature type="transmembrane region" description="Helical" evidence="13">
    <location>
        <begin position="200"/>
        <end position="225"/>
    </location>
</feature>
<evidence type="ECO:0000256" key="6">
    <source>
        <dbReference type="ARBA" id="ARBA00022989"/>
    </source>
</evidence>
<feature type="transmembrane region" description="Helical" evidence="13">
    <location>
        <begin position="237"/>
        <end position="259"/>
    </location>
</feature>
<keyword evidence="7" id="KW-0297">G-protein coupled receptor</keyword>
<feature type="transmembrane region" description="Helical" evidence="13">
    <location>
        <begin position="59"/>
        <end position="80"/>
    </location>
</feature>
<dbReference type="GO" id="GO:0005886">
    <property type="term" value="C:plasma membrane"/>
    <property type="evidence" value="ECO:0007669"/>
    <property type="project" value="UniProtKB-SubCell"/>
</dbReference>
<keyword evidence="9" id="KW-1015">Disulfide bond</keyword>
<keyword evidence="3" id="KW-0716">Sensory transduction</keyword>
<dbReference type="InterPro" id="IPR000725">
    <property type="entry name" value="Olfact_rcpt"/>
</dbReference>
<dbReference type="GO" id="GO:0004984">
    <property type="term" value="F:olfactory receptor activity"/>
    <property type="evidence" value="ECO:0007669"/>
    <property type="project" value="InterPro"/>
</dbReference>
<dbReference type="PANTHER" id="PTHR24242:SF359">
    <property type="entry name" value="ODORANT RECEPTOR-RELATED"/>
    <property type="match status" value="1"/>
</dbReference>
<accession>A0A8J6FI80</accession>
<evidence type="ECO:0000256" key="5">
    <source>
        <dbReference type="ARBA" id="ARBA00022725"/>
    </source>
</evidence>
<evidence type="ECO:0000313" key="15">
    <source>
        <dbReference type="EMBL" id="KAG9487200.1"/>
    </source>
</evidence>
<evidence type="ECO:0000256" key="3">
    <source>
        <dbReference type="ARBA" id="ARBA00022606"/>
    </source>
</evidence>
<dbReference type="PANTHER" id="PTHR24242">
    <property type="entry name" value="G-PROTEIN COUPLED RECEPTOR"/>
    <property type="match status" value="1"/>
</dbReference>
<dbReference type="InterPro" id="IPR000276">
    <property type="entry name" value="GPCR_Rhodpsn"/>
</dbReference>
<dbReference type="SUPFAM" id="SSF81321">
    <property type="entry name" value="Family A G protein-coupled receptor-like"/>
    <property type="match status" value="1"/>
</dbReference>
<dbReference type="InterPro" id="IPR050939">
    <property type="entry name" value="Olfactory_GPCR1"/>
</dbReference>
<dbReference type="OrthoDB" id="9445499at2759"/>
<evidence type="ECO:0000259" key="14">
    <source>
        <dbReference type="PROSITE" id="PS50262"/>
    </source>
</evidence>
<feature type="transmembrane region" description="Helical" evidence="13">
    <location>
        <begin position="140"/>
        <end position="161"/>
    </location>
</feature>
<dbReference type="Gene3D" id="1.20.1070.10">
    <property type="entry name" value="Rhodopsin 7-helix transmembrane proteins"/>
    <property type="match status" value="1"/>
</dbReference>
<evidence type="ECO:0000256" key="10">
    <source>
        <dbReference type="ARBA" id="ARBA00023170"/>
    </source>
</evidence>
<evidence type="ECO:0000256" key="4">
    <source>
        <dbReference type="ARBA" id="ARBA00022692"/>
    </source>
</evidence>
<organism evidence="15 16">
    <name type="scientific">Eleutherodactylus coqui</name>
    <name type="common">Puerto Rican coqui</name>
    <dbReference type="NCBI Taxonomy" id="57060"/>
    <lineage>
        <taxon>Eukaryota</taxon>
        <taxon>Metazoa</taxon>
        <taxon>Chordata</taxon>
        <taxon>Craniata</taxon>
        <taxon>Vertebrata</taxon>
        <taxon>Euteleostomi</taxon>
        <taxon>Amphibia</taxon>
        <taxon>Batrachia</taxon>
        <taxon>Anura</taxon>
        <taxon>Neobatrachia</taxon>
        <taxon>Hyloidea</taxon>
        <taxon>Eleutherodactylidae</taxon>
        <taxon>Eleutherodactylinae</taxon>
        <taxon>Eleutherodactylus</taxon>
        <taxon>Eleutherodactylus</taxon>
    </lineage>
</organism>
<dbReference type="PRINTS" id="PR00237">
    <property type="entry name" value="GPCRRHODOPSN"/>
</dbReference>
<feature type="transmembrane region" description="Helical" evidence="13">
    <location>
        <begin position="271"/>
        <end position="291"/>
    </location>
</feature>
<feature type="domain" description="G-protein coupled receptors family 1 profile" evidence="14">
    <location>
        <begin position="40"/>
        <end position="289"/>
    </location>
</feature>
<evidence type="ECO:0000313" key="16">
    <source>
        <dbReference type="Proteomes" id="UP000770717"/>
    </source>
</evidence>
<dbReference type="PROSITE" id="PS50262">
    <property type="entry name" value="G_PROTEIN_RECEP_F1_2"/>
    <property type="match status" value="1"/>
</dbReference>
<dbReference type="Proteomes" id="UP000770717">
    <property type="component" value="Unassembled WGS sequence"/>
</dbReference>
<evidence type="ECO:0000256" key="13">
    <source>
        <dbReference type="SAM" id="Phobius"/>
    </source>
</evidence>
<evidence type="ECO:0000256" key="1">
    <source>
        <dbReference type="ARBA" id="ARBA00004651"/>
    </source>
</evidence>
<evidence type="ECO:0000256" key="9">
    <source>
        <dbReference type="ARBA" id="ARBA00023157"/>
    </source>
</evidence>
<evidence type="ECO:0000256" key="12">
    <source>
        <dbReference type="ARBA" id="ARBA00023224"/>
    </source>
</evidence>
<keyword evidence="16" id="KW-1185">Reference proteome</keyword>
<reference evidence="15" key="1">
    <citation type="thesis" date="2020" institute="ProQuest LLC" country="789 East Eisenhower Parkway, Ann Arbor, MI, USA">
        <title>Comparative Genomics and Chromosome Evolution.</title>
        <authorList>
            <person name="Mudd A.B."/>
        </authorList>
    </citation>
    <scope>NUCLEOTIDE SEQUENCE</scope>
    <source>
        <strain evidence="15">HN-11 Male</strain>
        <tissue evidence="15">Kidney and liver</tissue>
    </source>
</reference>
<keyword evidence="6 13" id="KW-1133">Transmembrane helix</keyword>
<keyword evidence="12" id="KW-0807">Transducer</keyword>
<sequence>MSTNHSCVTNFILLGFSLGRHIQLFLFILILIIYSMTLLSNLLIIILVTSQRSLHKPMYFFIGNFSFLEMWYTTVTVPRMLKDLGGRNKTISSTDCISQFYFLFFLGATQHFLLAIMAYDRFLAICYPLRYTNLMCKSTCGKLAAASWIAGCLSISLPAVMMSRLVFCGPNTIDHFFCDFSPLLQLSCTDTWLNEILFSAVAWTVILGCFFFTFMSYASVITTILRIPSSLCRQKAFSTCASHIAVVGIFFGTVMFMYIRPKAKSSSPVDKVVSIFYSVVVPLLNPMIYSLRNKEMKTALWKAVVSSHCFCFNLHKPI</sequence>
<protein>
    <recommendedName>
        <fullName evidence="14">G-protein coupled receptors family 1 profile domain-containing protein</fullName>
    </recommendedName>
</protein>
<comment type="caution">
    <text evidence="15">The sequence shown here is derived from an EMBL/GenBank/DDBJ whole genome shotgun (WGS) entry which is preliminary data.</text>
</comment>